<gene>
    <name evidence="3" type="primary">Kazn</name>
    <name evidence="3" type="ORF">Anas_02713</name>
</gene>
<dbReference type="EMBL" id="SEYY01000754">
    <property type="protein sequence ID" value="KAB7506541.1"/>
    <property type="molecule type" value="Genomic_DNA"/>
</dbReference>
<dbReference type="PANTHER" id="PTHR12776:SF1">
    <property type="entry name" value="KAZRIN"/>
    <property type="match status" value="1"/>
</dbReference>
<dbReference type="Proteomes" id="UP000326759">
    <property type="component" value="Unassembled WGS sequence"/>
</dbReference>
<dbReference type="AlphaFoldDB" id="A0A5N5TK57"/>
<feature type="compositionally biased region" description="Basic and acidic residues" evidence="1">
    <location>
        <begin position="94"/>
        <end position="115"/>
    </location>
</feature>
<feature type="domain" description="SAM" evidence="2">
    <location>
        <begin position="340"/>
        <end position="398"/>
    </location>
</feature>
<dbReference type="InterPro" id="IPR001660">
    <property type="entry name" value="SAM"/>
</dbReference>
<protein>
    <submittedName>
        <fullName evidence="3">Kazrin</fullName>
    </submittedName>
</protein>
<evidence type="ECO:0000313" key="3">
    <source>
        <dbReference type="EMBL" id="KAB7506541.1"/>
    </source>
</evidence>
<dbReference type="SUPFAM" id="SSF47769">
    <property type="entry name" value="SAM/Pointed domain"/>
    <property type="match status" value="2"/>
</dbReference>
<keyword evidence="4" id="KW-1185">Reference proteome</keyword>
<dbReference type="InterPro" id="IPR013761">
    <property type="entry name" value="SAM/pointed_sf"/>
</dbReference>
<accession>A0A5N5TK57</accession>
<evidence type="ECO:0000259" key="2">
    <source>
        <dbReference type="PROSITE" id="PS50105"/>
    </source>
</evidence>
<proteinExistence type="predicted"/>
<dbReference type="SMART" id="SM00454">
    <property type="entry name" value="SAM"/>
    <property type="match status" value="2"/>
</dbReference>
<feature type="compositionally biased region" description="Polar residues" evidence="1">
    <location>
        <begin position="116"/>
        <end position="127"/>
    </location>
</feature>
<feature type="non-terminal residue" evidence="3">
    <location>
        <position position="402"/>
    </location>
</feature>
<reference evidence="3 4" key="1">
    <citation type="journal article" date="2019" name="PLoS Biol.">
        <title>Sex chromosomes control vertical transmission of feminizing Wolbachia symbionts in an isopod.</title>
        <authorList>
            <person name="Becking T."/>
            <person name="Chebbi M.A."/>
            <person name="Giraud I."/>
            <person name="Moumen B."/>
            <person name="Laverre T."/>
            <person name="Caubet Y."/>
            <person name="Peccoud J."/>
            <person name="Gilbert C."/>
            <person name="Cordaux R."/>
        </authorList>
    </citation>
    <scope>NUCLEOTIDE SEQUENCE [LARGE SCALE GENOMIC DNA]</scope>
    <source>
        <strain evidence="3">ANa2</strain>
        <tissue evidence="3">Whole body excluding digestive tract and cuticle</tissue>
    </source>
</reference>
<dbReference type="Pfam" id="PF00536">
    <property type="entry name" value="SAM_1"/>
    <property type="match status" value="2"/>
</dbReference>
<feature type="compositionally biased region" description="Polar residues" evidence="1">
    <location>
        <begin position="168"/>
        <end position="179"/>
    </location>
</feature>
<feature type="region of interest" description="Disordered" evidence="1">
    <location>
        <begin position="204"/>
        <end position="226"/>
    </location>
</feature>
<evidence type="ECO:0000313" key="4">
    <source>
        <dbReference type="Proteomes" id="UP000326759"/>
    </source>
</evidence>
<feature type="domain" description="SAM" evidence="2">
    <location>
        <begin position="257"/>
        <end position="322"/>
    </location>
</feature>
<organism evidence="3 4">
    <name type="scientific">Armadillidium nasatum</name>
    <dbReference type="NCBI Taxonomy" id="96803"/>
    <lineage>
        <taxon>Eukaryota</taxon>
        <taxon>Metazoa</taxon>
        <taxon>Ecdysozoa</taxon>
        <taxon>Arthropoda</taxon>
        <taxon>Crustacea</taxon>
        <taxon>Multicrustacea</taxon>
        <taxon>Malacostraca</taxon>
        <taxon>Eumalacostraca</taxon>
        <taxon>Peracarida</taxon>
        <taxon>Isopoda</taxon>
        <taxon>Oniscidea</taxon>
        <taxon>Crinocheta</taxon>
        <taxon>Armadillidiidae</taxon>
        <taxon>Armadillidium</taxon>
    </lineage>
</organism>
<feature type="region of interest" description="Disordered" evidence="1">
    <location>
        <begin position="68"/>
        <end position="137"/>
    </location>
</feature>
<feature type="compositionally biased region" description="Polar residues" evidence="1">
    <location>
        <begin position="206"/>
        <end position="216"/>
    </location>
</feature>
<name>A0A5N5TK57_9CRUS</name>
<dbReference type="Gene3D" id="1.10.150.50">
    <property type="entry name" value="Transcription Factor, Ets-1"/>
    <property type="match status" value="2"/>
</dbReference>
<dbReference type="PROSITE" id="PS50105">
    <property type="entry name" value="SAM_DOMAIN"/>
    <property type="match status" value="2"/>
</dbReference>
<comment type="caution">
    <text evidence="3">The sequence shown here is derived from an EMBL/GenBank/DDBJ whole genome shotgun (WGS) entry which is preliminary data.</text>
</comment>
<dbReference type="OrthoDB" id="6430345at2759"/>
<dbReference type="PANTHER" id="PTHR12776">
    <property type="entry name" value="KAZRIN-RELATED"/>
    <property type="match status" value="1"/>
</dbReference>
<dbReference type="InterPro" id="IPR037614">
    <property type="entry name" value="Kazrin"/>
</dbReference>
<feature type="region of interest" description="Disordered" evidence="1">
    <location>
        <begin position="162"/>
        <end position="190"/>
    </location>
</feature>
<sequence>MQILFERMDPHYTLSSPRPAPLYLSQHQLHLCQHPPALQYHSPIAHPPQTAEALLQILGFACRQTENLQRSQEGDPGTPNKDGSSTIYANPSLLRDESRSSLSRKGDRTPSDSRNDTTNSSCTTPVNGTDDVPFGHVNQQCTGNNSAGTLSRSAEQLCERIAEAGDTPSKNKGVSMTLTRKNHKGGGTWGSISRVFARQKKRAPFDSSSFEASGNPSDKRASWSPGTSLCVSPLTEESYAEKLRLLQEAQHIPLERWKAQTVLAWLEITLGMPQYGAMCGENIRSGKVLLELSDSELETGLGINNTLHRRKLRLAIEELRDPRRRRFPKISMLDHNWVSSEWLPDLGLPQYAETFANNLVDGRVLDTLSKRDLEKHLGVSRKFHQASIINGIHLLRIFRFDR</sequence>
<evidence type="ECO:0000256" key="1">
    <source>
        <dbReference type="SAM" id="MobiDB-lite"/>
    </source>
</evidence>
<dbReference type="InterPro" id="IPR037615">
    <property type="entry name" value="Kazrin_SAM_rpt_2"/>
</dbReference>
<dbReference type="CDD" id="cd09567">
    <property type="entry name" value="SAM_kazrin_repeat2"/>
    <property type="match status" value="1"/>
</dbReference>